<sequence>MSFGGFRQSAPGVGGIGGNKGYGRGMGLEGNPNSVVLWDWEVGLHPRVSDFEVGLGLHSDRPDRVLTSNSQLMVLGIQLPAVRSDGSQSNVVAGTLYGKMPSAANLWRSPITSGAGSSLVRGGFCCCGAIVTLWSDGGSSVSAQDGGAVDARQRSGTSAQDDGVVDARQVSGIANAQKETGDFVQGQYNGRRTFAGVLSGMPDLSSLPEPVVEGGITRVVIPQAACACKKDDFVLSGEDVGDGQNQVETGNCVPSVVFVYDTAEVRWSRTV</sequence>
<evidence type="ECO:0000313" key="1">
    <source>
        <dbReference type="EMBL" id="KAJ4959477.1"/>
    </source>
</evidence>
<comment type="caution">
    <text evidence="1">The sequence shown here is derived from an EMBL/GenBank/DDBJ whole genome shotgun (WGS) entry which is preliminary data.</text>
</comment>
<organism evidence="1 2">
    <name type="scientific">Protea cynaroides</name>
    <dbReference type="NCBI Taxonomy" id="273540"/>
    <lineage>
        <taxon>Eukaryota</taxon>
        <taxon>Viridiplantae</taxon>
        <taxon>Streptophyta</taxon>
        <taxon>Embryophyta</taxon>
        <taxon>Tracheophyta</taxon>
        <taxon>Spermatophyta</taxon>
        <taxon>Magnoliopsida</taxon>
        <taxon>Proteales</taxon>
        <taxon>Proteaceae</taxon>
        <taxon>Protea</taxon>
    </lineage>
</organism>
<proteinExistence type="predicted"/>
<name>A0A9Q0K1M0_9MAGN</name>
<keyword evidence="2" id="KW-1185">Reference proteome</keyword>
<protein>
    <submittedName>
        <fullName evidence="1">Uncharacterized protein</fullName>
    </submittedName>
</protein>
<gene>
    <name evidence="1" type="ORF">NE237_026588</name>
</gene>
<dbReference type="AlphaFoldDB" id="A0A9Q0K1M0"/>
<evidence type="ECO:0000313" key="2">
    <source>
        <dbReference type="Proteomes" id="UP001141806"/>
    </source>
</evidence>
<dbReference type="Proteomes" id="UP001141806">
    <property type="component" value="Unassembled WGS sequence"/>
</dbReference>
<accession>A0A9Q0K1M0</accession>
<reference evidence="1" key="1">
    <citation type="journal article" date="2023" name="Plant J.">
        <title>The genome of the king protea, Protea cynaroides.</title>
        <authorList>
            <person name="Chang J."/>
            <person name="Duong T.A."/>
            <person name="Schoeman C."/>
            <person name="Ma X."/>
            <person name="Roodt D."/>
            <person name="Barker N."/>
            <person name="Li Z."/>
            <person name="Van de Peer Y."/>
            <person name="Mizrachi E."/>
        </authorList>
    </citation>
    <scope>NUCLEOTIDE SEQUENCE</scope>
    <source>
        <tissue evidence="1">Young leaves</tissue>
    </source>
</reference>
<dbReference type="EMBL" id="JAMYWD010000010">
    <property type="protein sequence ID" value="KAJ4959477.1"/>
    <property type="molecule type" value="Genomic_DNA"/>
</dbReference>